<dbReference type="Proteomes" id="UP000324022">
    <property type="component" value="Unassembled WGS sequence"/>
</dbReference>
<reference evidence="2 3" key="1">
    <citation type="submission" date="2018-03" db="EMBL/GenBank/DDBJ databases">
        <authorList>
            <person name="Guldener U."/>
        </authorList>
    </citation>
    <scope>NUCLEOTIDE SEQUENCE [LARGE SCALE GENOMIC DNA]</scope>
    <source>
        <strain evidence="2 3">NBRC100155</strain>
    </source>
</reference>
<protein>
    <recommendedName>
        <fullName evidence="4">Secreted protein</fullName>
    </recommendedName>
</protein>
<accession>A0A5C3DW20</accession>
<dbReference type="AlphaFoldDB" id="A0A5C3DW20"/>
<organism evidence="2 3">
    <name type="scientific">Ustilago trichophora</name>
    <dbReference type="NCBI Taxonomy" id="86804"/>
    <lineage>
        <taxon>Eukaryota</taxon>
        <taxon>Fungi</taxon>
        <taxon>Dikarya</taxon>
        <taxon>Basidiomycota</taxon>
        <taxon>Ustilaginomycotina</taxon>
        <taxon>Ustilaginomycetes</taxon>
        <taxon>Ustilaginales</taxon>
        <taxon>Ustilaginaceae</taxon>
        <taxon>Ustilago</taxon>
    </lineage>
</organism>
<sequence length="113" mass="12410">MALDMRWDAIALCLGSMVFGCQNRGSTTQCGAVVPSVQYSTTPSRRVPEKHTSTRDVFASSKRATLLGLVAIGDRERRNMQECSVDRASMGKVIKFSAPLLGSRYAHKKVTCR</sequence>
<gene>
    <name evidence="2" type="ORF">UTRI_01086</name>
</gene>
<proteinExistence type="predicted"/>
<name>A0A5C3DW20_9BASI</name>
<feature type="chain" id="PRO_5022814510" description="Secreted protein" evidence="1">
    <location>
        <begin position="21"/>
        <end position="113"/>
    </location>
</feature>
<evidence type="ECO:0000256" key="1">
    <source>
        <dbReference type="SAM" id="SignalP"/>
    </source>
</evidence>
<keyword evidence="3" id="KW-1185">Reference proteome</keyword>
<feature type="signal peptide" evidence="1">
    <location>
        <begin position="1"/>
        <end position="20"/>
    </location>
</feature>
<evidence type="ECO:0008006" key="4">
    <source>
        <dbReference type="Google" id="ProtNLM"/>
    </source>
</evidence>
<dbReference type="EMBL" id="OOIN01000004">
    <property type="protein sequence ID" value="SPO22408.1"/>
    <property type="molecule type" value="Genomic_DNA"/>
</dbReference>
<evidence type="ECO:0000313" key="2">
    <source>
        <dbReference type="EMBL" id="SPO22408.1"/>
    </source>
</evidence>
<evidence type="ECO:0000313" key="3">
    <source>
        <dbReference type="Proteomes" id="UP000324022"/>
    </source>
</evidence>
<keyword evidence="1" id="KW-0732">Signal</keyword>
<dbReference type="PROSITE" id="PS51257">
    <property type="entry name" value="PROKAR_LIPOPROTEIN"/>
    <property type="match status" value="1"/>
</dbReference>